<dbReference type="PROSITE" id="PS00028">
    <property type="entry name" value="ZINC_FINGER_C2H2_1"/>
    <property type="match status" value="1"/>
</dbReference>
<keyword evidence="1" id="KW-0479">Metal-binding</keyword>
<feature type="domain" description="C2H2-type" evidence="3">
    <location>
        <begin position="156"/>
        <end position="186"/>
    </location>
</feature>
<evidence type="ECO:0000313" key="5">
    <source>
        <dbReference type="Proteomes" id="UP000249619"/>
    </source>
</evidence>
<dbReference type="SMART" id="SM00355">
    <property type="entry name" value="ZnF_C2H2"/>
    <property type="match status" value="2"/>
</dbReference>
<dbReference type="STRING" id="183478.A0A364MVC7"/>
<keyword evidence="5" id="KW-1185">Reference proteome</keyword>
<feature type="region of interest" description="Disordered" evidence="2">
    <location>
        <begin position="201"/>
        <end position="224"/>
    </location>
</feature>
<feature type="compositionally biased region" description="Polar residues" evidence="2">
    <location>
        <begin position="316"/>
        <end position="327"/>
    </location>
</feature>
<dbReference type="EMBL" id="QGDH01000147">
    <property type="protein sequence ID" value="RAR04754.1"/>
    <property type="molecule type" value="Genomic_DNA"/>
</dbReference>
<name>A0A364MVC7_STELY</name>
<dbReference type="GO" id="GO:0008270">
    <property type="term" value="F:zinc ion binding"/>
    <property type="evidence" value="ECO:0007669"/>
    <property type="project" value="UniProtKB-KW"/>
</dbReference>
<keyword evidence="1" id="KW-0862">Zinc</keyword>
<evidence type="ECO:0000313" key="4">
    <source>
        <dbReference type="EMBL" id="RAR04754.1"/>
    </source>
</evidence>
<dbReference type="AlphaFoldDB" id="A0A364MVC7"/>
<sequence>MSAQRYHLDDRHPYGATCAPISHQETSSGPSAAFAPRAEGVSLAVRYEAPRSTFNAQIFSHTPCHSNRVSSFVCSHSFASGCCGNAFESTSSSPPSPSLPHPVPSPSPKHLNTSTIAAGNTLLCDVCKAKFTGLYRRGNLARHVKHQHANASKVPYMCRLAGCLKVFARSDARLKHERKQHPWLHPEPIERRFYNTVSHEEPAADTPTATMGPVPHAEGSTTPTSARYQPIYLRDSSSQHWPTLSPSVLYEPSRTSNTEYYTAPAMSAQSSSQGLNNHGSSQYYHSQQTGPTSVHDTIGTMGLSSPVLGRSFPHASRTSDGGCTTPQPIQPGPLDFPEAPAQPDDPRCTTSPVTGHRDSSVSSLQDDDIHLPAYYPEEYSHEEPGLMKDILQWYHDAQ</sequence>
<evidence type="ECO:0000256" key="2">
    <source>
        <dbReference type="SAM" id="MobiDB-lite"/>
    </source>
</evidence>
<dbReference type="PROSITE" id="PS50157">
    <property type="entry name" value="ZINC_FINGER_C2H2_2"/>
    <property type="match status" value="1"/>
</dbReference>
<proteinExistence type="predicted"/>
<evidence type="ECO:0000256" key="1">
    <source>
        <dbReference type="PROSITE-ProRule" id="PRU00042"/>
    </source>
</evidence>
<protein>
    <recommendedName>
        <fullName evidence="3">C2H2-type domain-containing protein</fullName>
    </recommendedName>
</protein>
<feature type="region of interest" description="Disordered" evidence="2">
    <location>
        <begin position="266"/>
        <end position="365"/>
    </location>
</feature>
<gene>
    <name evidence="4" type="ORF">DDE83_007690</name>
</gene>
<accession>A0A364MVC7</accession>
<evidence type="ECO:0000259" key="3">
    <source>
        <dbReference type="PROSITE" id="PS50157"/>
    </source>
</evidence>
<dbReference type="InterPro" id="IPR013087">
    <property type="entry name" value="Znf_C2H2_type"/>
</dbReference>
<dbReference type="Proteomes" id="UP000249619">
    <property type="component" value="Unassembled WGS sequence"/>
</dbReference>
<organism evidence="4 5">
    <name type="scientific">Stemphylium lycopersici</name>
    <name type="common">Tomato gray leaf spot disease fungus</name>
    <name type="synonym">Thyrospora lycopersici</name>
    <dbReference type="NCBI Taxonomy" id="183478"/>
    <lineage>
        <taxon>Eukaryota</taxon>
        <taxon>Fungi</taxon>
        <taxon>Dikarya</taxon>
        <taxon>Ascomycota</taxon>
        <taxon>Pezizomycotina</taxon>
        <taxon>Dothideomycetes</taxon>
        <taxon>Pleosporomycetidae</taxon>
        <taxon>Pleosporales</taxon>
        <taxon>Pleosporineae</taxon>
        <taxon>Pleosporaceae</taxon>
        <taxon>Stemphylium</taxon>
    </lineage>
</organism>
<dbReference type="Gene3D" id="3.30.160.60">
    <property type="entry name" value="Classic Zinc Finger"/>
    <property type="match status" value="1"/>
</dbReference>
<keyword evidence="1" id="KW-0863">Zinc-finger</keyword>
<feature type="compositionally biased region" description="Polar residues" evidence="2">
    <location>
        <begin position="267"/>
        <end position="295"/>
    </location>
</feature>
<comment type="caution">
    <text evidence="4">The sequence shown here is derived from an EMBL/GenBank/DDBJ whole genome shotgun (WGS) entry which is preliminary data.</text>
</comment>
<reference evidence="5" key="1">
    <citation type="submission" date="2018-05" db="EMBL/GenBank/DDBJ databases">
        <title>Draft genome sequence of Stemphylium lycopersici strain CIDEFI 213.</title>
        <authorList>
            <person name="Medina R."/>
            <person name="Franco M.E.E."/>
            <person name="Lucentini C.G."/>
            <person name="Saparrat M.C.N."/>
            <person name="Balatti P.A."/>
        </authorList>
    </citation>
    <scope>NUCLEOTIDE SEQUENCE [LARGE SCALE GENOMIC DNA]</scope>
    <source>
        <strain evidence="5">CIDEFI 213</strain>
    </source>
</reference>